<gene>
    <name evidence="1" type="primary">pol_2871</name>
    <name evidence="1" type="ORF">CEXT_80201</name>
</gene>
<dbReference type="Proteomes" id="UP001054945">
    <property type="component" value="Unassembled WGS sequence"/>
</dbReference>
<evidence type="ECO:0000313" key="1">
    <source>
        <dbReference type="EMBL" id="GIY87338.1"/>
    </source>
</evidence>
<proteinExistence type="predicted"/>
<reference evidence="1 2" key="1">
    <citation type="submission" date="2021-06" db="EMBL/GenBank/DDBJ databases">
        <title>Caerostris extrusa draft genome.</title>
        <authorList>
            <person name="Kono N."/>
            <person name="Arakawa K."/>
        </authorList>
    </citation>
    <scope>NUCLEOTIDE SEQUENCE [LARGE SCALE GENOMIC DNA]</scope>
</reference>
<comment type="caution">
    <text evidence="1">The sequence shown here is derived from an EMBL/GenBank/DDBJ whole genome shotgun (WGS) entry which is preliminary data.</text>
</comment>
<sequence length="167" mass="18389">MCASVIASFMMSAKRIIGCDRDTVKALADFEASLDSTIIDIEDVPSAFSSPSTVIDIEDVRDGYSLTCPLTTDVRNSIDGMDAERSKFKDWLLRYDVLSSAQKGFTPHDGVLEHNFIMHKKFEDARTRKKDLCLAWLDVTNAFGALSHCAIDDALVAAQVGDIPQSH</sequence>
<organism evidence="1 2">
    <name type="scientific">Caerostris extrusa</name>
    <name type="common">Bark spider</name>
    <name type="synonym">Caerostris bankana</name>
    <dbReference type="NCBI Taxonomy" id="172846"/>
    <lineage>
        <taxon>Eukaryota</taxon>
        <taxon>Metazoa</taxon>
        <taxon>Ecdysozoa</taxon>
        <taxon>Arthropoda</taxon>
        <taxon>Chelicerata</taxon>
        <taxon>Arachnida</taxon>
        <taxon>Araneae</taxon>
        <taxon>Araneomorphae</taxon>
        <taxon>Entelegynae</taxon>
        <taxon>Araneoidea</taxon>
        <taxon>Araneidae</taxon>
        <taxon>Caerostris</taxon>
    </lineage>
</organism>
<protein>
    <submittedName>
        <fullName evidence="1">Retrovirus-related Pol polyprotein from type-2 retrotransposable element R2DM</fullName>
    </submittedName>
</protein>
<keyword evidence="2" id="KW-1185">Reference proteome</keyword>
<accession>A0AAV4WYI7</accession>
<name>A0AAV4WYI7_CAEEX</name>
<dbReference type="EMBL" id="BPLR01016924">
    <property type="protein sequence ID" value="GIY87338.1"/>
    <property type="molecule type" value="Genomic_DNA"/>
</dbReference>
<dbReference type="AlphaFoldDB" id="A0AAV4WYI7"/>
<evidence type="ECO:0000313" key="2">
    <source>
        <dbReference type="Proteomes" id="UP001054945"/>
    </source>
</evidence>